<evidence type="ECO:0000313" key="1">
    <source>
        <dbReference type="EMBL" id="EAT17322.1"/>
    </source>
</evidence>
<accession>Q1K3Y1</accession>
<proteinExistence type="predicted"/>
<evidence type="ECO:0000313" key="2">
    <source>
        <dbReference type="Proteomes" id="UP000005695"/>
    </source>
</evidence>
<reference evidence="1" key="1">
    <citation type="submission" date="2006-05" db="EMBL/GenBank/DDBJ databases">
        <title>Annotation of the draft genome assembly of Desulfuromonas acetoxidans DSM 684.</title>
        <authorList>
            <consortium name="US DOE Joint Genome Institute (JGI-ORNL)"/>
            <person name="Larimer F."/>
            <person name="Land M."/>
            <person name="Hauser L."/>
        </authorList>
    </citation>
    <scope>NUCLEOTIDE SEQUENCE [LARGE SCALE GENOMIC DNA]</scope>
    <source>
        <strain evidence="1">DSM 684</strain>
    </source>
</reference>
<dbReference type="AlphaFoldDB" id="Q1K3Y1"/>
<sequence>MDVRYLTRQRLSETTGSTFFVGRLLQLFAAVALFFVIDVAPLHAAQLKTIHYDSSAHATVVTLELDAPVHFVRHDLPATDHLSPRCYLDLQSTQPDKMLPWQRHVGDERLENIRLGVHGKTLRIVFDLQQPLSCQVLSTPNSPMIVLQFSHQSSDGLVPEVPDASVVLDALPASTDKESAASVVQQPSVSDPFFSVEPIEDVAASQGPFLAVSTWGELQGYTAYDVDSQGAEDDDFYRFQARFGADLEKAFSQQPLHGRVTVEVDRLYYDAEAADEDTDVTLYEAYLSLNRPQWDLSVGKQRVRWGKSDQLSPLDCINPEDLRQFVTIDLEDRKEPSWLVRLRTYGKVVSFEAIVSPWFEESEIDYFDSNWALYRNLRQSILTHPALSSAARAYAGDLRVHEEKPSDSLENMSGAFRMSWQTDQADYALSYRYGWETLPTIVSFPVKNIRYDGDPETDPITLLGSAVLTDEAVEARFRRQKVVGAEWETTFDLIGFRGEVAYIDKVAFLTSELISSRHEVGQLVTGIDYTSETEWYFNVQTSWLHIFHYDKELLYFDEDTVALLGELRKSLWRGNLDIATRFNYTLSDGSSYVQPNLTLKYFPNTECELGVNIFSGDGETWLGSYDQADQVYAKLNIVF</sequence>
<protein>
    <recommendedName>
        <fullName evidence="3">AMIN domain-containing protein</fullName>
    </recommendedName>
</protein>
<dbReference type="EMBL" id="AAEW02000001">
    <property type="protein sequence ID" value="EAT17322.1"/>
    <property type="molecule type" value="Genomic_DNA"/>
</dbReference>
<dbReference type="Proteomes" id="UP000005695">
    <property type="component" value="Unassembled WGS sequence"/>
</dbReference>
<dbReference type="Pfam" id="PF06980">
    <property type="entry name" value="DUF1302"/>
    <property type="match status" value="1"/>
</dbReference>
<gene>
    <name evidence="1" type="ORF">Dace_3188</name>
</gene>
<evidence type="ECO:0008006" key="3">
    <source>
        <dbReference type="Google" id="ProtNLM"/>
    </source>
</evidence>
<name>Q1K3Y1_DESA6</name>
<dbReference type="Gene3D" id="2.60.40.3500">
    <property type="match status" value="1"/>
</dbReference>
<reference evidence="1" key="2">
    <citation type="submission" date="2006-05" db="EMBL/GenBank/DDBJ databases">
        <title>Sequencing of the draft genome and assembly of Desulfuromonas acetoxidans DSM 684.</title>
        <authorList>
            <consortium name="US DOE Joint Genome Institute (JGI-PGF)"/>
            <person name="Copeland A."/>
            <person name="Lucas S."/>
            <person name="Lapidus A."/>
            <person name="Barry K."/>
            <person name="Detter J.C."/>
            <person name="Glavina del Rio T."/>
            <person name="Hammon N."/>
            <person name="Israni S."/>
            <person name="Dalin E."/>
            <person name="Tice H."/>
            <person name="Bruce D."/>
            <person name="Pitluck S."/>
            <person name="Richardson P."/>
        </authorList>
    </citation>
    <scope>NUCLEOTIDE SEQUENCE [LARGE SCALE GENOMIC DNA]</scope>
    <source>
        <strain evidence="1">DSM 684</strain>
    </source>
</reference>
<keyword evidence="2" id="KW-1185">Reference proteome</keyword>
<comment type="caution">
    <text evidence="1">The sequence shown here is derived from an EMBL/GenBank/DDBJ whole genome shotgun (WGS) entry which is preliminary data.</text>
</comment>
<organism evidence="1 2">
    <name type="scientific">Desulfuromonas acetoxidans (strain DSM 684 / 11070)</name>
    <dbReference type="NCBI Taxonomy" id="281689"/>
    <lineage>
        <taxon>Bacteria</taxon>
        <taxon>Pseudomonadati</taxon>
        <taxon>Thermodesulfobacteriota</taxon>
        <taxon>Desulfuromonadia</taxon>
        <taxon>Desulfuromonadales</taxon>
        <taxon>Desulfuromonadaceae</taxon>
        <taxon>Desulfuromonas</taxon>
    </lineage>
</organism>
<dbReference type="InterPro" id="IPR010727">
    <property type="entry name" value="DUF1302"/>
</dbReference>